<evidence type="ECO:0000313" key="2">
    <source>
        <dbReference type="EMBL" id="GAT49871.1"/>
    </source>
</evidence>
<evidence type="ECO:0000256" key="1">
    <source>
        <dbReference type="SAM" id="MobiDB-lite"/>
    </source>
</evidence>
<evidence type="ECO:0000313" key="3">
    <source>
        <dbReference type="Proteomes" id="UP000815677"/>
    </source>
</evidence>
<feature type="compositionally biased region" description="Basic and acidic residues" evidence="1">
    <location>
        <begin position="170"/>
        <end position="179"/>
    </location>
</feature>
<feature type="compositionally biased region" description="Low complexity" evidence="1">
    <location>
        <begin position="53"/>
        <end position="64"/>
    </location>
</feature>
<proteinExistence type="predicted"/>
<keyword evidence="3" id="KW-1185">Reference proteome</keyword>
<dbReference type="EMBL" id="DF845986">
    <property type="protein sequence ID" value="GAT49871.1"/>
    <property type="molecule type" value="Genomic_DNA"/>
</dbReference>
<name>A0ABQ0LJ19_MYCCL</name>
<gene>
    <name evidence="2" type="ORF">MCHLO_07156</name>
</gene>
<organism evidence="2 3">
    <name type="scientific">Mycena chlorophos</name>
    <name type="common">Agaric fungus</name>
    <name type="synonym">Agaricus chlorophos</name>
    <dbReference type="NCBI Taxonomy" id="658473"/>
    <lineage>
        <taxon>Eukaryota</taxon>
        <taxon>Fungi</taxon>
        <taxon>Dikarya</taxon>
        <taxon>Basidiomycota</taxon>
        <taxon>Agaricomycotina</taxon>
        <taxon>Agaricomycetes</taxon>
        <taxon>Agaricomycetidae</taxon>
        <taxon>Agaricales</taxon>
        <taxon>Marasmiineae</taxon>
        <taxon>Mycenaceae</taxon>
        <taxon>Mycena</taxon>
    </lineage>
</organism>
<feature type="region of interest" description="Disordered" evidence="1">
    <location>
        <begin position="213"/>
        <end position="271"/>
    </location>
</feature>
<feature type="region of interest" description="Disordered" evidence="1">
    <location>
        <begin position="165"/>
        <end position="196"/>
    </location>
</feature>
<protein>
    <submittedName>
        <fullName evidence="2">Uncharacterized protein</fullName>
    </submittedName>
</protein>
<reference evidence="2" key="1">
    <citation type="submission" date="2014-09" db="EMBL/GenBank/DDBJ databases">
        <title>Genome sequence of the luminous mushroom Mycena chlorophos for searching fungal bioluminescence genes.</title>
        <authorList>
            <person name="Tanaka Y."/>
            <person name="Kasuga D."/>
            <person name="Oba Y."/>
            <person name="Hase S."/>
            <person name="Sato K."/>
            <person name="Oba Y."/>
            <person name="Sakakibara Y."/>
        </authorList>
    </citation>
    <scope>NUCLEOTIDE SEQUENCE</scope>
</reference>
<feature type="non-terminal residue" evidence="2">
    <location>
        <position position="271"/>
    </location>
</feature>
<accession>A0ABQ0LJ19</accession>
<dbReference type="Proteomes" id="UP000815677">
    <property type="component" value="Unassembled WGS sequence"/>
</dbReference>
<feature type="region of interest" description="Disordered" evidence="1">
    <location>
        <begin position="1"/>
        <end position="64"/>
    </location>
</feature>
<feature type="compositionally biased region" description="Low complexity" evidence="1">
    <location>
        <begin position="1"/>
        <end position="26"/>
    </location>
</feature>
<sequence length="271" mass="29788">MSSRTPKTPSKLSPSKPSSSRTPKTTAPAFAQAKFKAMSTQRSCIPTPPRSLSPPVFSPSTSTSIPKRLSTCSRSLVPSSISGRFESKEARRCGVHGIGLLIAHLIDIVLESKFAQGIDVDYGSFPNFVTDQTVPRLPFDFLIPTVPDTFPPTREQLMNAPCLRAQRHSHPAEDEIRDLSDEEDSYDPAYDSCHASDDDTVAAHRKTLHDAAPFKKTMPVKPKTPSVVEIESEDEEPAVIRRPRRSTRNVVAEESDHEEGPSRPRRSSGAT</sequence>